<dbReference type="Proteomes" id="UP000294545">
    <property type="component" value="Unassembled WGS sequence"/>
</dbReference>
<gene>
    <name evidence="1" type="ORF">EDC19_1543</name>
</gene>
<evidence type="ECO:0000313" key="1">
    <source>
        <dbReference type="EMBL" id="TCK93351.1"/>
    </source>
</evidence>
<dbReference type="AlphaFoldDB" id="A0A4V2Q0D1"/>
<comment type="caution">
    <text evidence="1">The sequence shown here is derived from an EMBL/GenBank/DDBJ whole genome shotgun (WGS) entry which is preliminary data.</text>
</comment>
<dbReference type="OrthoDB" id="210273at2"/>
<proteinExistence type="predicted"/>
<dbReference type="EMBL" id="SMGQ01000012">
    <property type="protein sequence ID" value="TCK93351.1"/>
    <property type="molecule type" value="Genomic_DNA"/>
</dbReference>
<dbReference type="InterPro" id="IPR032774">
    <property type="entry name" value="WG_beta_rep"/>
</dbReference>
<dbReference type="PANTHER" id="PTHR37841:SF1">
    <property type="entry name" value="DUF3298 DOMAIN-CONTAINING PROTEIN"/>
    <property type="match status" value="1"/>
</dbReference>
<reference evidence="1 2" key="1">
    <citation type="submission" date="2019-03" db="EMBL/GenBank/DDBJ databases">
        <title>Genomic Encyclopedia of Type Strains, Phase IV (KMG-IV): sequencing the most valuable type-strain genomes for metagenomic binning, comparative biology and taxonomic classification.</title>
        <authorList>
            <person name="Goeker M."/>
        </authorList>
    </citation>
    <scope>NUCLEOTIDE SEQUENCE [LARGE SCALE GENOMIC DNA]</scope>
    <source>
        <strain evidence="1 2">DSM 24176</strain>
    </source>
</reference>
<dbReference type="PANTHER" id="PTHR37841">
    <property type="entry name" value="GLR2918 PROTEIN"/>
    <property type="match status" value="1"/>
</dbReference>
<accession>A0A4V2Q0D1</accession>
<protein>
    <submittedName>
        <fullName evidence="1">WG repeat protein</fullName>
    </submittedName>
</protein>
<name>A0A4V2Q0D1_9FIRM</name>
<sequence>MKGIKRIILLLVLFLIGIIFVIAKDQDVGIEQVVVEGNYKTDDLAYFADNRLPVYKGNQYGYIDRKGELVIKPNYSLGLPFNEGIAAVRKNRSGNWGYIDVNGEIVVPLEYDNYGNRFLDGVLLRKNDVFHYYNLKNQKVEKEFVGYEDMMVVDEHLIAVKVDHQWGIMDYDEAVIIPTIYEEVGVFNEGMVPVKLNGSWGFVNETGEAIIDFEYDTVSSFNNKGAVVSQNGQYGIIDKAGDYIAPLEYDHIGYFNEDIARVYDGELYYLDEEGNSLNMEREYSRLDDFFEGFASVTQEGQYGYINRSGDRVIPNIYKEAYPFADGLAVVRDLEDKLKIINPENKVLLELNEAYYYSGYSEGVFTFVTVEDRELSLLVVVDKDDTTIAPYTRSPYFLHKEHRTFQ</sequence>
<dbReference type="RefSeq" id="WP_132282258.1">
    <property type="nucleotide sequence ID" value="NZ_SMGQ01000012.1"/>
</dbReference>
<keyword evidence="2" id="KW-1185">Reference proteome</keyword>
<dbReference type="SUPFAM" id="SSF69360">
    <property type="entry name" value="Cell wall binding repeat"/>
    <property type="match status" value="1"/>
</dbReference>
<evidence type="ECO:0000313" key="2">
    <source>
        <dbReference type="Proteomes" id="UP000294545"/>
    </source>
</evidence>
<dbReference type="Pfam" id="PF14903">
    <property type="entry name" value="WG_beta_rep"/>
    <property type="match status" value="5"/>
</dbReference>
<organism evidence="1 2">
    <name type="scientific">Natranaerovirga hydrolytica</name>
    <dbReference type="NCBI Taxonomy" id="680378"/>
    <lineage>
        <taxon>Bacteria</taxon>
        <taxon>Bacillati</taxon>
        <taxon>Bacillota</taxon>
        <taxon>Clostridia</taxon>
        <taxon>Lachnospirales</taxon>
        <taxon>Natranaerovirgaceae</taxon>
        <taxon>Natranaerovirga</taxon>
    </lineage>
</organism>